<protein>
    <submittedName>
        <fullName evidence="2">Uncharacterized protein</fullName>
    </submittedName>
</protein>
<proteinExistence type="predicted"/>
<keyword evidence="1" id="KW-0812">Transmembrane</keyword>
<dbReference type="Proteomes" id="UP000018522">
    <property type="component" value="Chromosome"/>
</dbReference>
<organism evidence="2 3">
    <name type="scientific">Lactobacillus johnsonii N6.2</name>
    <dbReference type="NCBI Taxonomy" id="1408186"/>
    <lineage>
        <taxon>Bacteria</taxon>
        <taxon>Bacillati</taxon>
        <taxon>Bacillota</taxon>
        <taxon>Bacilli</taxon>
        <taxon>Lactobacillales</taxon>
        <taxon>Lactobacillaceae</taxon>
        <taxon>Lactobacillus</taxon>
    </lineage>
</organism>
<dbReference type="EMBL" id="CP006811">
    <property type="protein sequence ID" value="AHA97047.1"/>
    <property type="molecule type" value="Genomic_DNA"/>
</dbReference>
<sequence length="72" mass="8312">MGKSLTFRCIFAGVAFCLLQTLGDILVGSQLTLWIILGNILWGAIFAYLMFKLLKRMQMRKEHKRKGTDEIY</sequence>
<gene>
    <name evidence="2" type="ORF">T285_03025</name>
</gene>
<accession>A0A7D9N5I6</accession>
<dbReference type="AlphaFoldDB" id="A0A7D9N5I6"/>
<reference evidence="2 3" key="1">
    <citation type="journal article" date="2014" name="Genome Announc.">
        <title>Complete Genome Sequences of Lactobacillus johnsonii Strain N6.2 and Lactobacillus reuteri Strain TD1.</title>
        <authorList>
            <person name="Leonard M.T."/>
            <person name="Valladares R.B."/>
            <person name="Ardissone A."/>
            <person name="Gonzalez C.F."/>
            <person name="Lorca G.L."/>
            <person name="Triplett E.W."/>
        </authorList>
    </citation>
    <scope>NUCLEOTIDE SEQUENCE [LARGE SCALE GENOMIC DNA]</scope>
    <source>
        <strain evidence="2 3">N6.2</strain>
    </source>
</reference>
<evidence type="ECO:0000256" key="1">
    <source>
        <dbReference type="SAM" id="Phobius"/>
    </source>
</evidence>
<evidence type="ECO:0000313" key="3">
    <source>
        <dbReference type="Proteomes" id="UP000018522"/>
    </source>
</evidence>
<feature type="transmembrane region" description="Helical" evidence="1">
    <location>
        <begin position="33"/>
        <end position="51"/>
    </location>
</feature>
<dbReference type="KEGG" id="ljn:T285_03025"/>
<keyword evidence="1" id="KW-1133">Transmembrane helix</keyword>
<evidence type="ECO:0000313" key="2">
    <source>
        <dbReference type="EMBL" id="AHA97047.1"/>
    </source>
</evidence>
<keyword evidence="1" id="KW-0472">Membrane</keyword>
<name>A0A7D9N5I6_LACJH</name>